<proteinExistence type="predicted"/>
<evidence type="ECO:0000313" key="1">
    <source>
        <dbReference type="EMBL" id="UTV30001.1"/>
    </source>
</evidence>
<reference evidence="1" key="1">
    <citation type="submission" date="2022-07" db="EMBL/GenBank/DDBJ databases">
        <title>Genome sequencing of Photobacterium atrarenae GJH2-4.</title>
        <authorList>
            <person name="Park S.-J."/>
        </authorList>
    </citation>
    <scope>NUCLEOTIDE SEQUENCE</scope>
    <source>
        <strain evidence="1">GJH2-4</strain>
    </source>
</reference>
<gene>
    <name evidence="1" type="ORF">NNL38_23690</name>
</gene>
<dbReference type="Proteomes" id="UP001057998">
    <property type="component" value="Chromosome 2"/>
</dbReference>
<dbReference type="EMBL" id="CP101509">
    <property type="protein sequence ID" value="UTV30001.1"/>
    <property type="molecule type" value="Genomic_DNA"/>
</dbReference>
<name>A0ABY5GLI4_9GAMM</name>
<keyword evidence="2" id="KW-1185">Reference proteome</keyword>
<sequence>MAVYTLVLEYDGATYLSQVESSDEQSALHAWCEELDVCTIDGFPLTDSDALLSGLADLSPAVAGHLTNVWTVRFAVGHDVAVLHLIKTDLSRSE</sequence>
<evidence type="ECO:0000313" key="2">
    <source>
        <dbReference type="Proteomes" id="UP001057998"/>
    </source>
</evidence>
<protein>
    <submittedName>
        <fullName evidence="1">Uncharacterized protein</fullName>
    </submittedName>
</protein>
<accession>A0ABY5GLI4</accession>
<organism evidence="1 2">
    <name type="scientific">Photobacterium atrarenae</name>
    <dbReference type="NCBI Taxonomy" id="865757"/>
    <lineage>
        <taxon>Bacteria</taxon>
        <taxon>Pseudomonadati</taxon>
        <taxon>Pseudomonadota</taxon>
        <taxon>Gammaproteobacteria</taxon>
        <taxon>Vibrionales</taxon>
        <taxon>Vibrionaceae</taxon>
        <taxon>Photobacterium</taxon>
    </lineage>
</organism>
<dbReference type="RefSeq" id="WP_255391340.1">
    <property type="nucleotide sequence ID" value="NZ_CP101509.1"/>
</dbReference>